<dbReference type="GO" id="GO:0042147">
    <property type="term" value="P:retrograde transport, endosome to Golgi"/>
    <property type="evidence" value="ECO:0007669"/>
    <property type="project" value="TreeGrafter"/>
</dbReference>
<keyword evidence="2" id="KW-0472">Membrane</keyword>
<dbReference type="InterPro" id="IPR015943">
    <property type="entry name" value="WD40/YVTN_repeat-like_dom_sf"/>
</dbReference>
<dbReference type="SUPFAM" id="SSF69322">
    <property type="entry name" value="Tricorn protease domain 2"/>
    <property type="match status" value="1"/>
</dbReference>
<dbReference type="PANTHER" id="PTHR22746">
    <property type="entry name" value="RAB6A-GEF COMPLEX PARTNER PROTEIN 1"/>
    <property type="match status" value="1"/>
</dbReference>
<evidence type="ECO:0000313" key="6">
    <source>
        <dbReference type="Proteomes" id="UP000761534"/>
    </source>
</evidence>
<dbReference type="Gene3D" id="2.130.10.10">
    <property type="entry name" value="YVTN repeat-like/Quinoprotein amine dehydrogenase"/>
    <property type="match status" value="1"/>
</dbReference>
<accession>A0A642UPH1</accession>
<reference evidence="5" key="1">
    <citation type="journal article" date="2019" name="G3 (Bethesda)">
        <title>Genome Assemblies of Two Rare Opportunistic Yeast Pathogens: Diutina rugosa (syn. Candida rugosa) and Trichomonascus ciferrii (syn. Candida ciferrii).</title>
        <authorList>
            <person name="Mixao V."/>
            <person name="Saus E."/>
            <person name="Hansen A.P."/>
            <person name="Lass-Florl C."/>
            <person name="Gabaldon T."/>
        </authorList>
    </citation>
    <scope>NUCLEOTIDE SEQUENCE</scope>
    <source>
        <strain evidence="5">CBS 4856</strain>
    </source>
</reference>
<evidence type="ECO:0000256" key="3">
    <source>
        <dbReference type="SAM" id="MobiDB-lite"/>
    </source>
</evidence>
<evidence type="ECO:0000256" key="1">
    <source>
        <dbReference type="ARBA" id="ARBA00004370"/>
    </source>
</evidence>
<dbReference type="GO" id="GO:0005829">
    <property type="term" value="C:cytosol"/>
    <property type="evidence" value="ECO:0007669"/>
    <property type="project" value="TreeGrafter"/>
</dbReference>
<dbReference type="PANTHER" id="PTHR22746:SF10">
    <property type="entry name" value="GUANINE NUCLEOTIDE EXCHANGE FACTOR SUBUNIT RIC1"/>
    <property type="match status" value="1"/>
</dbReference>
<feature type="domain" description="RIC1 C-terminal alpha solenoid region" evidence="4">
    <location>
        <begin position="693"/>
        <end position="860"/>
    </location>
</feature>
<keyword evidence="6" id="KW-1185">Reference proteome</keyword>
<dbReference type="InterPro" id="IPR009771">
    <property type="entry name" value="RIC1_C"/>
</dbReference>
<dbReference type="AlphaFoldDB" id="A0A642UPH1"/>
<evidence type="ECO:0000259" key="4">
    <source>
        <dbReference type="Pfam" id="PF07064"/>
    </source>
</evidence>
<comment type="subcellular location">
    <subcellularLocation>
        <location evidence="1">Membrane</location>
    </subcellularLocation>
</comment>
<dbReference type="Pfam" id="PF07064">
    <property type="entry name" value="RIC1"/>
    <property type="match status" value="1"/>
</dbReference>
<sequence length="867" mass="97599">MIWPSSTPYEFNLPFEDPEDETGNRILDTEVSKPGSNQSIENYGGNQSVFIRPDGQILGVSTEKNSVLIFHVTSPSNAAEIAVFNTEAVVIPGPGEGIGVREIHIHFRMVVKVDSGIAHSLALEDNLMLVTQDPPAIQMIKWAKDNNDEYPTETTLLSSLDWLKRDELIVHLARSRAMMLLSFVTSSGNVYTAGIESNFQGHIVHSADKAGPDSSALNSAINARFSLVAVGCQKGSIYLYNIRDFHGSVQLVRKIEPPSTSLGSIQVLKWSSDGYALFVGYENGWALFSVYGLLNASSFLSSQEQKQRESWLDGIVDASWSFSGDLIFMIPSDRRKLWGLKILRWSACGNYTNENLQRPVLFTDTKMMLYRGQDQGDLTTIDRDALLWLSVNIPASYISENWPIKYVSSSKDGRYIAVSGVRGLTHYSLHSGRWKLFSDDYMDREFTVRGGLLWYGHILIAAVDTEQSHEIRMYSRELDLDPQLVLYSHEFPAAVLKIFLLDDLLLVYTYDNVLSFFQIHHDSKLQSVSLDPIYEIGLSGIVHSPARVRALSCFPDRSKNDKFARLATCSLLILVDGMLVLLQPNTTSEQQVSYNKHVLHNHIEYYTLTSDENGTANVLWAFDGRDMLVWLHDITLNQGNEKPTVVPVEAYPLAVMIDKGIIMGVESNTVLPREAIFTYFKHSTSTQLFVPFVLEAHLRLNQTEKALRVAREYQDLKYFAHILEMLLYRILDSESGCNGDKKLLAKTTNLLSQFPQMLDVVLGCTRKTELSYWRGLFDVLGSPQELFERCIQLNQLKTAGGYLLVLHNLEKSENTEQNTEKLFKMAYDAGDSDLCKELARFLTAIDPSGSTLKKTLDSINLSSLYKN</sequence>
<name>A0A642UPH1_9ASCO</name>
<organism evidence="5 6">
    <name type="scientific">Trichomonascus ciferrii</name>
    <dbReference type="NCBI Taxonomy" id="44093"/>
    <lineage>
        <taxon>Eukaryota</taxon>
        <taxon>Fungi</taxon>
        <taxon>Dikarya</taxon>
        <taxon>Ascomycota</taxon>
        <taxon>Saccharomycotina</taxon>
        <taxon>Dipodascomycetes</taxon>
        <taxon>Dipodascales</taxon>
        <taxon>Trichomonascaceae</taxon>
        <taxon>Trichomonascus</taxon>
        <taxon>Trichomonascus ciferrii complex</taxon>
    </lineage>
</organism>
<dbReference type="GO" id="GO:0034066">
    <property type="term" value="C:Ric1-Rgp1 guanyl-nucleotide exchange factor complex"/>
    <property type="evidence" value="ECO:0007669"/>
    <property type="project" value="InterPro"/>
</dbReference>
<dbReference type="VEuPathDB" id="FungiDB:TRICI_006178"/>
<comment type="caution">
    <text evidence="5">The sequence shown here is derived from an EMBL/GenBank/DDBJ whole genome shotgun (WGS) entry which is preliminary data.</text>
</comment>
<dbReference type="InterPro" id="IPR040096">
    <property type="entry name" value="Ric1"/>
</dbReference>
<dbReference type="EMBL" id="SWFS01000496">
    <property type="protein sequence ID" value="KAA8900677.1"/>
    <property type="molecule type" value="Genomic_DNA"/>
</dbReference>
<protein>
    <recommendedName>
        <fullName evidence="4">RIC1 C-terminal alpha solenoid region domain-containing protein</fullName>
    </recommendedName>
</protein>
<evidence type="ECO:0000313" key="5">
    <source>
        <dbReference type="EMBL" id="KAA8900677.1"/>
    </source>
</evidence>
<dbReference type="GO" id="GO:0000139">
    <property type="term" value="C:Golgi membrane"/>
    <property type="evidence" value="ECO:0007669"/>
    <property type="project" value="TreeGrafter"/>
</dbReference>
<gene>
    <name evidence="5" type="ORF">TRICI_006178</name>
</gene>
<dbReference type="Proteomes" id="UP000761534">
    <property type="component" value="Unassembled WGS sequence"/>
</dbReference>
<proteinExistence type="predicted"/>
<dbReference type="GO" id="GO:0006886">
    <property type="term" value="P:intracellular protein transport"/>
    <property type="evidence" value="ECO:0007669"/>
    <property type="project" value="InterPro"/>
</dbReference>
<feature type="region of interest" description="Disordered" evidence="3">
    <location>
        <begin position="1"/>
        <end position="23"/>
    </location>
</feature>
<dbReference type="OrthoDB" id="67540at2759"/>
<dbReference type="Pfam" id="PF25440">
    <property type="entry name" value="Beta-prop_RIC1_2nd"/>
    <property type="match status" value="1"/>
</dbReference>
<evidence type="ECO:0000256" key="2">
    <source>
        <dbReference type="ARBA" id="ARBA00023136"/>
    </source>
</evidence>